<dbReference type="InterPro" id="IPR000073">
    <property type="entry name" value="AB_hydrolase_1"/>
</dbReference>
<dbReference type="EMBL" id="JAMRXG010000024">
    <property type="protein sequence ID" value="MCM6778650.1"/>
    <property type="molecule type" value="Genomic_DNA"/>
</dbReference>
<evidence type="ECO:0000313" key="2">
    <source>
        <dbReference type="EMBL" id="MCM6778650.1"/>
    </source>
</evidence>
<dbReference type="PANTHER" id="PTHR43433:SF5">
    <property type="entry name" value="AB HYDROLASE-1 DOMAIN-CONTAINING PROTEIN"/>
    <property type="match status" value="1"/>
</dbReference>
<protein>
    <submittedName>
        <fullName evidence="2">Alpha/beta hydrolase</fullName>
    </submittedName>
</protein>
<evidence type="ECO:0000313" key="3">
    <source>
        <dbReference type="Proteomes" id="UP001139157"/>
    </source>
</evidence>
<sequence length="328" mass="36019">MTRSWQTLGNGQLTKLRDDIEFRRYNGHRQGRGLEVYSADGTRIHVEISGPEDGYPIVLSHGMSCSIDFWVNQIQELALEYRVIAYDQRGHGRSERPRRTGGLADRLGDDLAAVLSATLRPGERALIAGHSTGGIAIQSWAHRHPESVRQRADTVALINTAAGDVLREWTLLPCPNWTHGFRDRHGSTAIGLLSGAPMPARLPGRAALTSLALSPEATPAARALLQEQLLTTAAATRRRFGRELLGLRSDSYDPASLTVPTLVICGADDRIMPVRQSYALADRLPELIGVIELPGGHCAPLEQRVEVNRQLRRLARMGMNTAVCQPIR</sequence>
<reference evidence="2" key="1">
    <citation type="submission" date="2022-06" db="EMBL/GenBank/DDBJ databases">
        <title>Novel species in genus nocardia.</title>
        <authorList>
            <person name="Li F."/>
        </authorList>
    </citation>
    <scope>NUCLEOTIDE SEQUENCE</scope>
    <source>
        <strain evidence="2">CDC141</strain>
    </source>
</reference>
<proteinExistence type="predicted"/>
<keyword evidence="2" id="KW-0378">Hydrolase</keyword>
<evidence type="ECO:0000259" key="1">
    <source>
        <dbReference type="Pfam" id="PF00561"/>
    </source>
</evidence>
<name>A0A9X2EFP9_9NOCA</name>
<dbReference type="GO" id="GO:0016787">
    <property type="term" value="F:hydrolase activity"/>
    <property type="evidence" value="ECO:0007669"/>
    <property type="project" value="UniProtKB-KW"/>
</dbReference>
<dbReference type="InterPro" id="IPR029058">
    <property type="entry name" value="AB_hydrolase_fold"/>
</dbReference>
<keyword evidence="3" id="KW-1185">Reference proteome</keyword>
<dbReference type="SUPFAM" id="SSF53474">
    <property type="entry name" value="alpha/beta-Hydrolases"/>
    <property type="match status" value="1"/>
</dbReference>
<gene>
    <name evidence="2" type="ORF">NDR86_34725</name>
</gene>
<dbReference type="RefSeq" id="WP_251918157.1">
    <property type="nucleotide sequence ID" value="NZ_JAMRXG010000024.1"/>
</dbReference>
<feature type="domain" description="AB hydrolase-1" evidence="1">
    <location>
        <begin position="55"/>
        <end position="302"/>
    </location>
</feature>
<dbReference type="Gene3D" id="3.40.50.1820">
    <property type="entry name" value="alpha/beta hydrolase"/>
    <property type="match status" value="1"/>
</dbReference>
<dbReference type="Pfam" id="PF00561">
    <property type="entry name" value="Abhydrolase_1"/>
    <property type="match status" value="1"/>
</dbReference>
<organism evidence="2 3">
    <name type="scientific">Nocardia pulmonis</name>
    <dbReference type="NCBI Taxonomy" id="2951408"/>
    <lineage>
        <taxon>Bacteria</taxon>
        <taxon>Bacillati</taxon>
        <taxon>Actinomycetota</taxon>
        <taxon>Actinomycetes</taxon>
        <taxon>Mycobacteriales</taxon>
        <taxon>Nocardiaceae</taxon>
        <taxon>Nocardia</taxon>
    </lineage>
</organism>
<dbReference type="Proteomes" id="UP001139157">
    <property type="component" value="Unassembled WGS sequence"/>
</dbReference>
<accession>A0A9X2EFP9</accession>
<dbReference type="PANTHER" id="PTHR43433">
    <property type="entry name" value="HYDROLASE, ALPHA/BETA FOLD FAMILY PROTEIN"/>
    <property type="match status" value="1"/>
</dbReference>
<dbReference type="InterPro" id="IPR050471">
    <property type="entry name" value="AB_hydrolase"/>
</dbReference>
<dbReference type="PRINTS" id="PR00111">
    <property type="entry name" value="ABHYDROLASE"/>
</dbReference>
<dbReference type="AlphaFoldDB" id="A0A9X2EFP9"/>
<comment type="caution">
    <text evidence="2">The sequence shown here is derived from an EMBL/GenBank/DDBJ whole genome shotgun (WGS) entry which is preliminary data.</text>
</comment>